<keyword evidence="2 6" id="KW-0808">Transferase</keyword>
<dbReference type="InterPro" id="IPR036390">
    <property type="entry name" value="WH_DNA-bd_sf"/>
</dbReference>
<dbReference type="PROSITE" id="PS51683">
    <property type="entry name" value="SAM_OMT_II"/>
    <property type="match status" value="1"/>
</dbReference>
<keyword evidence="7" id="KW-1185">Reference proteome</keyword>
<dbReference type="Proteomes" id="UP000235371">
    <property type="component" value="Unassembled WGS sequence"/>
</dbReference>
<sequence length="421" mass="46432">MSSLERASGQGPPPFEPPVEILSSLSDSIQAALARYAAASTAQEKTSALKAIQSTSSKLSTATSPIQQRFMELNARPYLNVTVRIALELNLFEAIPAFGHLTLKELAKEINASEEFIFRLVRVLGAFEILEVTYPPPNHPPNHLMSLAHTPMSRLLISPAAKASFRNHFEILLPAHLSSAPGYYHKYGFKSPEDLKNVPFTFAHGAQDEGFFDLLVKDENKFKLFNDAMEIMAVLGMKPLGSLFAFDKLVSNEDGVALVDIGGGKGQMLKAIQEAYPHMKGKLVLEDLKAVLDGGVIVSEDVKLQTYDFFKEVQPIKGSNYFLKSIIHDWPDEACLQILSNLAPAMRGHPHSKLLICELVLPDQYPEPAKVVRDIMMLFIGGQERNLFQWHGLLQRAGFKIVNVHGAGGDNSSIIEAVLDE</sequence>
<dbReference type="InParanoid" id="A0A2J6TMJ7"/>
<dbReference type="PANTHER" id="PTHR43712">
    <property type="entry name" value="PUTATIVE (AFU_ORTHOLOGUE AFUA_4G14580)-RELATED"/>
    <property type="match status" value="1"/>
</dbReference>
<dbReference type="OrthoDB" id="2410195at2759"/>
<dbReference type="Pfam" id="PF08100">
    <property type="entry name" value="Dimerisation"/>
    <property type="match status" value="1"/>
</dbReference>
<reference evidence="6 7" key="1">
    <citation type="submission" date="2016-04" db="EMBL/GenBank/DDBJ databases">
        <title>A degradative enzymes factory behind the ericoid mycorrhizal symbiosis.</title>
        <authorList>
            <consortium name="DOE Joint Genome Institute"/>
            <person name="Martino E."/>
            <person name="Morin E."/>
            <person name="Grelet G."/>
            <person name="Kuo A."/>
            <person name="Kohler A."/>
            <person name="Daghino S."/>
            <person name="Barry K."/>
            <person name="Choi C."/>
            <person name="Cichocki N."/>
            <person name="Clum A."/>
            <person name="Copeland A."/>
            <person name="Hainaut M."/>
            <person name="Haridas S."/>
            <person name="Labutti K."/>
            <person name="Lindquist E."/>
            <person name="Lipzen A."/>
            <person name="Khouja H.-R."/>
            <person name="Murat C."/>
            <person name="Ohm R."/>
            <person name="Olson A."/>
            <person name="Spatafora J."/>
            <person name="Veneault-Fourrey C."/>
            <person name="Henrissat B."/>
            <person name="Grigoriev I."/>
            <person name="Martin F."/>
            <person name="Perotto S."/>
        </authorList>
    </citation>
    <scope>NUCLEOTIDE SEQUENCE [LARGE SCALE GENOMIC DNA]</scope>
    <source>
        <strain evidence="6 7">E</strain>
    </source>
</reference>
<dbReference type="Gene3D" id="3.40.50.150">
    <property type="entry name" value="Vaccinia Virus protein VP39"/>
    <property type="match status" value="1"/>
</dbReference>
<dbReference type="GeneID" id="36594561"/>
<dbReference type="GO" id="GO:0046983">
    <property type="term" value="F:protein dimerization activity"/>
    <property type="evidence" value="ECO:0007669"/>
    <property type="project" value="InterPro"/>
</dbReference>
<evidence type="ECO:0000256" key="3">
    <source>
        <dbReference type="ARBA" id="ARBA00022691"/>
    </source>
</evidence>
<feature type="domain" description="O-methyltransferase dimerisation" evidence="5">
    <location>
        <begin position="82"/>
        <end position="157"/>
    </location>
</feature>
<dbReference type="RefSeq" id="XP_024741145.1">
    <property type="nucleotide sequence ID" value="XM_024886484.1"/>
</dbReference>
<dbReference type="Gene3D" id="1.10.10.10">
    <property type="entry name" value="Winged helix-like DNA-binding domain superfamily/Winged helix DNA-binding domain"/>
    <property type="match status" value="1"/>
</dbReference>
<dbReference type="GO" id="GO:0032259">
    <property type="term" value="P:methylation"/>
    <property type="evidence" value="ECO:0007669"/>
    <property type="project" value="UniProtKB-KW"/>
</dbReference>
<dbReference type="InterPro" id="IPR012967">
    <property type="entry name" value="COMT_dimerisation"/>
</dbReference>
<accession>A0A2J6TMJ7</accession>
<dbReference type="SUPFAM" id="SSF53335">
    <property type="entry name" value="S-adenosyl-L-methionine-dependent methyltransferases"/>
    <property type="match status" value="1"/>
</dbReference>
<evidence type="ECO:0000313" key="7">
    <source>
        <dbReference type="Proteomes" id="UP000235371"/>
    </source>
</evidence>
<gene>
    <name evidence="6" type="ORF">K444DRAFT_660587</name>
</gene>
<proteinExistence type="predicted"/>
<evidence type="ECO:0000256" key="2">
    <source>
        <dbReference type="ARBA" id="ARBA00022679"/>
    </source>
</evidence>
<dbReference type="SUPFAM" id="SSF46785">
    <property type="entry name" value="Winged helix' DNA-binding domain"/>
    <property type="match status" value="1"/>
</dbReference>
<dbReference type="EMBL" id="KZ613769">
    <property type="protein sequence ID" value="PMD64241.1"/>
    <property type="molecule type" value="Genomic_DNA"/>
</dbReference>
<dbReference type="InterPro" id="IPR016461">
    <property type="entry name" value="COMT-like"/>
</dbReference>
<dbReference type="InterPro" id="IPR036388">
    <property type="entry name" value="WH-like_DNA-bd_sf"/>
</dbReference>
<keyword evidence="1 6" id="KW-0489">Methyltransferase</keyword>
<evidence type="ECO:0000259" key="5">
    <source>
        <dbReference type="Pfam" id="PF08100"/>
    </source>
</evidence>
<name>A0A2J6TMJ7_9HELO</name>
<feature type="domain" description="O-methyltransferase C-terminal" evidence="4">
    <location>
        <begin position="196"/>
        <end position="400"/>
    </location>
</feature>
<keyword evidence="3" id="KW-0949">S-adenosyl-L-methionine</keyword>
<protein>
    <submittedName>
        <fullName evidence="6">S-adenosyl-L-methionine-dependent methyltransferase</fullName>
    </submittedName>
</protein>
<dbReference type="InterPro" id="IPR001077">
    <property type="entry name" value="COMT_C"/>
</dbReference>
<dbReference type="InterPro" id="IPR029063">
    <property type="entry name" value="SAM-dependent_MTases_sf"/>
</dbReference>
<dbReference type="Pfam" id="PF00891">
    <property type="entry name" value="Methyltransf_2"/>
    <property type="match status" value="1"/>
</dbReference>
<evidence type="ECO:0000256" key="1">
    <source>
        <dbReference type="ARBA" id="ARBA00022603"/>
    </source>
</evidence>
<organism evidence="6 7">
    <name type="scientific">Hyaloscypha bicolor E</name>
    <dbReference type="NCBI Taxonomy" id="1095630"/>
    <lineage>
        <taxon>Eukaryota</taxon>
        <taxon>Fungi</taxon>
        <taxon>Dikarya</taxon>
        <taxon>Ascomycota</taxon>
        <taxon>Pezizomycotina</taxon>
        <taxon>Leotiomycetes</taxon>
        <taxon>Helotiales</taxon>
        <taxon>Hyaloscyphaceae</taxon>
        <taxon>Hyaloscypha</taxon>
        <taxon>Hyaloscypha bicolor</taxon>
    </lineage>
</organism>
<evidence type="ECO:0000259" key="4">
    <source>
        <dbReference type="Pfam" id="PF00891"/>
    </source>
</evidence>
<evidence type="ECO:0000313" key="6">
    <source>
        <dbReference type="EMBL" id="PMD64241.1"/>
    </source>
</evidence>
<dbReference type="GO" id="GO:0008171">
    <property type="term" value="F:O-methyltransferase activity"/>
    <property type="evidence" value="ECO:0007669"/>
    <property type="project" value="InterPro"/>
</dbReference>
<dbReference type="AlphaFoldDB" id="A0A2J6TMJ7"/>
<dbReference type="PANTHER" id="PTHR43712:SF11">
    <property type="entry name" value="O-METHYLTRANSFERASE (AFU_ORTHOLOGUE AFUA_2G17820)-RELATED"/>
    <property type="match status" value="1"/>
</dbReference>